<name>A0A1X0RTH2_RHIZD</name>
<protein>
    <submittedName>
        <fullName evidence="1">Uncharacterized protein</fullName>
    </submittedName>
</protein>
<accession>A0A1X0RTH2</accession>
<sequence>MRTISGKPGANIWMFAMITNSVNVLNAFKDMICSLAKRNDYRQLFFRMRLLMYKVPNLSTRLSLNKANFNHVLVCPLIELTVNTIGVKLVFVPEKYVSQSSFEEYKADAVVLHDGHQESFF</sequence>
<evidence type="ECO:0000313" key="2">
    <source>
        <dbReference type="Proteomes" id="UP000242381"/>
    </source>
</evidence>
<evidence type="ECO:0000313" key="1">
    <source>
        <dbReference type="EMBL" id="ORE15299.1"/>
    </source>
</evidence>
<organism evidence="1 2">
    <name type="scientific">Rhizopus microsporus</name>
    <dbReference type="NCBI Taxonomy" id="58291"/>
    <lineage>
        <taxon>Eukaryota</taxon>
        <taxon>Fungi</taxon>
        <taxon>Fungi incertae sedis</taxon>
        <taxon>Mucoromycota</taxon>
        <taxon>Mucoromycotina</taxon>
        <taxon>Mucoromycetes</taxon>
        <taxon>Mucorales</taxon>
        <taxon>Mucorineae</taxon>
        <taxon>Rhizopodaceae</taxon>
        <taxon>Rhizopus</taxon>
    </lineage>
</organism>
<reference evidence="1 2" key="1">
    <citation type="journal article" date="2016" name="Proc. Natl. Acad. Sci. U.S.A.">
        <title>Lipid metabolic changes in an early divergent fungus govern the establishment of a mutualistic symbiosis with endobacteria.</title>
        <authorList>
            <person name="Lastovetsky O.A."/>
            <person name="Gaspar M.L."/>
            <person name="Mondo S.J."/>
            <person name="LaButti K.M."/>
            <person name="Sandor L."/>
            <person name="Grigoriev I.V."/>
            <person name="Henry S.A."/>
            <person name="Pawlowska T.E."/>
        </authorList>
    </citation>
    <scope>NUCLEOTIDE SEQUENCE [LARGE SCALE GENOMIC DNA]</scope>
    <source>
        <strain evidence="1 2">ATCC 11559</strain>
    </source>
</reference>
<gene>
    <name evidence="1" type="ORF">BCV71DRAFT_237676</name>
</gene>
<proteinExistence type="predicted"/>
<dbReference type="EMBL" id="KV921430">
    <property type="protein sequence ID" value="ORE15299.1"/>
    <property type="molecule type" value="Genomic_DNA"/>
</dbReference>
<dbReference type="AlphaFoldDB" id="A0A1X0RTH2"/>
<dbReference type="Proteomes" id="UP000242381">
    <property type="component" value="Unassembled WGS sequence"/>
</dbReference>